<keyword evidence="11" id="KW-0408">Iron</keyword>
<protein>
    <recommendedName>
        <fullName evidence="5">2-oxoglutarate-dependent ethylene/succinate-forming enzyme</fullName>
        <ecNumber evidence="4">1.13.12.19</ecNumber>
        <ecNumber evidence="3">1.14.20.7</ecNumber>
    </recommendedName>
    <alternativeName>
        <fullName evidence="7">2-oxoglutarate dioxygenase (ethylene-forming)</fullName>
    </alternativeName>
    <alternativeName>
        <fullName evidence="8">2-oxoglutarate/L-arginine monooxygenase/decarboxylase (succinate-forming)</fullName>
    </alternativeName>
</protein>
<evidence type="ECO:0000256" key="2">
    <source>
        <dbReference type="ARBA" id="ARBA00004767"/>
    </source>
</evidence>
<evidence type="ECO:0000256" key="11">
    <source>
        <dbReference type="RuleBase" id="RU003682"/>
    </source>
</evidence>
<organism evidence="13 14">
    <name type="scientific">Ferrovibrio xuzhouensis</name>
    <dbReference type="NCBI Taxonomy" id="1576914"/>
    <lineage>
        <taxon>Bacteria</taxon>
        <taxon>Pseudomonadati</taxon>
        <taxon>Pseudomonadota</taxon>
        <taxon>Alphaproteobacteria</taxon>
        <taxon>Rhodospirillales</taxon>
        <taxon>Rhodospirillaceae</taxon>
        <taxon>Ferrovibrio</taxon>
    </lineage>
</organism>
<evidence type="ECO:0000256" key="10">
    <source>
        <dbReference type="ARBA" id="ARBA00049359"/>
    </source>
</evidence>
<proteinExistence type="inferred from homology"/>
<keyword evidence="13" id="KW-0223">Dioxygenase</keyword>
<evidence type="ECO:0000256" key="6">
    <source>
        <dbReference type="ARBA" id="ARBA00022666"/>
    </source>
</evidence>
<dbReference type="Proteomes" id="UP001595711">
    <property type="component" value="Unassembled WGS sequence"/>
</dbReference>
<dbReference type="PROSITE" id="PS51471">
    <property type="entry name" value="FE2OG_OXY"/>
    <property type="match status" value="1"/>
</dbReference>
<gene>
    <name evidence="13" type="ORF">ACFOOQ_00260</name>
</gene>
<keyword evidence="14" id="KW-1185">Reference proteome</keyword>
<dbReference type="SUPFAM" id="SSF51197">
    <property type="entry name" value="Clavaminate synthase-like"/>
    <property type="match status" value="1"/>
</dbReference>
<dbReference type="InterPro" id="IPR027443">
    <property type="entry name" value="IPNS-like_sf"/>
</dbReference>
<comment type="similarity">
    <text evidence="11">Belongs to the iron/ascorbate-dependent oxidoreductase family.</text>
</comment>
<reference evidence="14" key="1">
    <citation type="journal article" date="2019" name="Int. J. Syst. Evol. Microbiol.">
        <title>The Global Catalogue of Microorganisms (GCM) 10K type strain sequencing project: providing services to taxonomists for standard genome sequencing and annotation.</title>
        <authorList>
            <consortium name="The Broad Institute Genomics Platform"/>
            <consortium name="The Broad Institute Genome Sequencing Center for Infectious Disease"/>
            <person name="Wu L."/>
            <person name="Ma J."/>
        </authorList>
    </citation>
    <scope>NUCLEOTIDE SEQUENCE [LARGE SCALE GENOMIC DNA]</scope>
    <source>
        <strain evidence="14">KCTC 42182</strain>
    </source>
</reference>
<dbReference type="Pfam" id="PF03171">
    <property type="entry name" value="2OG-FeII_Oxy"/>
    <property type="match status" value="1"/>
</dbReference>
<dbReference type="EC" id="1.14.20.7" evidence="3"/>
<dbReference type="InterPro" id="IPR050231">
    <property type="entry name" value="Iron_ascorbate_oxido_reductase"/>
</dbReference>
<evidence type="ECO:0000256" key="5">
    <source>
        <dbReference type="ARBA" id="ARBA00019045"/>
    </source>
</evidence>
<evidence type="ECO:0000256" key="8">
    <source>
        <dbReference type="ARBA" id="ARBA00031282"/>
    </source>
</evidence>
<dbReference type="EMBL" id="JBHRYJ010000001">
    <property type="protein sequence ID" value="MFC3673955.1"/>
    <property type="molecule type" value="Genomic_DNA"/>
</dbReference>
<evidence type="ECO:0000256" key="4">
    <source>
        <dbReference type="ARBA" id="ARBA00012531"/>
    </source>
</evidence>
<dbReference type="RefSeq" id="WP_379720009.1">
    <property type="nucleotide sequence ID" value="NZ_JBHRYJ010000001.1"/>
</dbReference>
<accession>A0ABV7V961</accession>
<dbReference type="PRINTS" id="PR00682">
    <property type="entry name" value="IPNSYNTHASE"/>
</dbReference>
<dbReference type="InterPro" id="IPR005123">
    <property type="entry name" value="Oxoglu/Fe-dep_dioxygenase_dom"/>
</dbReference>
<comment type="pathway">
    <text evidence="2">Alkene biosynthesis; ethylene biosynthesis via 2-oxoglutarate.</text>
</comment>
<sequence length="336" mass="37096">MVLYTPPGPAREVPVIDIAPSLGDADDESCRAVAWQIHKACRDTGFFYVAGHGVPAALIAGQFDWARRFFALPLPAKLALHMNRSRSFAGYEPMAGQTLDAESPPDLKEGYYYTADLPDDDPYVQAGIRGYGGNQWPPETDGFDAAGFAAQMRAYYAALCNLGDRLLRLLARSLDLPAGFFEPMYRRPEAVMRLLHYPPHPTGARPNQLGAGAHTDWGGITLLAQDDAGGLEVMNTAGDWILAPPLPGTFVVNLGDLVQRWTNDRYRSNMHRVLNRGAGSGRDRYSVPFFYTPDHHARIDCLPGCSDMENPPRYQPCTAGEHMMEMFNRSYGRKAG</sequence>
<dbReference type="InterPro" id="IPR044861">
    <property type="entry name" value="IPNS-like_FE2OG_OXY"/>
</dbReference>
<dbReference type="EC" id="1.13.12.19" evidence="4"/>
<keyword evidence="6" id="KW-0266">Ethylene biosynthesis</keyword>
<evidence type="ECO:0000259" key="12">
    <source>
        <dbReference type="PROSITE" id="PS51471"/>
    </source>
</evidence>
<comment type="catalytic activity">
    <reaction evidence="10">
        <text>L-arginine + 2-oxoglutarate + O2 = guanidine + L-glutamate 5-semialdehyde + succinate + CO2</text>
        <dbReference type="Rhea" id="RHEA:31535"/>
        <dbReference type="ChEBI" id="CHEBI:15379"/>
        <dbReference type="ChEBI" id="CHEBI:16526"/>
        <dbReference type="ChEBI" id="CHEBI:16810"/>
        <dbReference type="ChEBI" id="CHEBI:30031"/>
        <dbReference type="ChEBI" id="CHEBI:30087"/>
        <dbReference type="ChEBI" id="CHEBI:32682"/>
        <dbReference type="ChEBI" id="CHEBI:58066"/>
        <dbReference type="EC" id="1.14.20.7"/>
    </reaction>
</comment>
<dbReference type="Pfam" id="PF14226">
    <property type="entry name" value="DIOX_N"/>
    <property type="match status" value="1"/>
</dbReference>
<comment type="caution">
    <text evidence="13">The sequence shown here is derived from an EMBL/GenBank/DDBJ whole genome shotgun (WGS) entry which is preliminary data.</text>
</comment>
<name>A0ABV7V961_9PROT</name>
<evidence type="ECO:0000313" key="14">
    <source>
        <dbReference type="Proteomes" id="UP001595711"/>
    </source>
</evidence>
<dbReference type="InterPro" id="IPR026992">
    <property type="entry name" value="DIOX_N"/>
</dbReference>
<dbReference type="Gene3D" id="2.60.120.330">
    <property type="entry name" value="B-lactam Antibiotic, Isopenicillin N Synthase, Chain"/>
    <property type="match status" value="1"/>
</dbReference>
<feature type="domain" description="Fe2OG dioxygenase" evidence="12">
    <location>
        <begin position="187"/>
        <end position="293"/>
    </location>
</feature>
<comment type="catalytic activity">
    <reaction evidence="9">
        <text>2-oxoglutarate + O2 + 2 H(+) = ethene + 3 CO2 + H2O</text>
        <dbReference type="Rhea" id="RHEA:31523"/>
        <dbReference type="ChEBI" id="CHEBI:15377"/>
        <dbReference type="ChEBI" id="CHEBI:15378"/>
        <dbReference type="ChEBI" id="CHEBI:15379"/>
        <dbReference type="ChEBI" id="CHEBI:16526"/>
        <dbReference type="ChEBI" id="CHEBI:16810"/>
        <dbReference type="ChEBI" id="CHEBI:18153"/>
        <dbReference type="EC" id="1.13.12.19"/>
    </reaction>
</comment>
<evidence type="ECO:0000256" key="1">
    <source>
        <dbReference type="ARBA" id="ARBA00001954"/>
    </source>
</evidence>
<dbReference type="PANTHER" id="PTHR47990">
    <property type="entry name" value="2-OXOGLUTARATE (2OG) AND FE(II)-DEPENDENT OXYGENASE SUPERFAMILY PROTEIN-RELATED"/>
    <property type="match status" value="1"/>
</dbReference>
<comment type="cofactor">
    <cofactor evidence="1">
        <name>Fe(2+)</name>
        <dbReference type="ChEBI" id="CHEBI:29033"/>
    </cofactor>
</comment>
<evidence type="ECO:0000256" key="9">
    <source>
        <dbReference type="ARBA" id="ARBA00047725"/>
    </source>
</evidence>
<keyword evidence="11" id="KW-0560">Oxidoreductase</keyword>
<keyword evidence="11" id="KW-0479">Metal-binding</keyword>
<evidence type="ECO:0000256" key="3">
    <source>
        <dbReference type="ARBA" id="ARBA00012293"/>
    </source>
</evidence>
<dbReference type="GO" id="GO:0051213">
    <property type="term" value="F:dioxygenase activity"/>
    <property type="evidence" value="ECO:0007669"/>
    <property type="project" value="UniProtKB-KW"/>
</dbReference>
<evidence type="ECO:0000256" key="7">
    <source>
        <dbReference type="ARBA" id="ARBA00031011"/>
    </source>
</evidence>
<evidence type="ECO:0000313" key="13">
    <source>
        <dbReference type="EMBL" id="MFC3673955.1"/>
    </source>
</evidence>